<dbReference type="GO" id="GO:0043565">
    <property type="term" value="F:sequence-specific DNA binding"/>
    <property type="evidence" value="ECO:0007669"/>
    <property type="project" value="TreeGrafter"/>
</dbReference>
<dbReference type="InterPro" id="IPR000847">
    <property type="entry name" value="LysR_HTH_N"/>
</dbReference>
<keyword evidence="2" id="KW-0805">Transcription regulation</keyword>
<dbReference type="Proteomes" id="UP000295351">
    <property type="component" value="Unassembled WGS sequence"/>
</dbReference>
<organism evidence="6 7">
    <name type="scientific">Shinella granuli</name>
    <dbReference type="NCBI Taxonomy" id="323621"/>
    <lineage>
        <taxon>Bacteria</taxon>
        <taxon>Pseudomonadati</taxon>
        <taxon>Pseudomonadota</taxon>
        <taxon>Alphaproteobacteria</taxon>
        <taxon>Hyphomicrobiales</taxon>
        <taxon>Rhizobiaceae</taxon>
        <taxon>Shinella</taxon>
    </lineage>
</organism>
<evidence type="ECO:0000256" key="1">
    <source>
        <dbReference type="ARBA" id="ARBA00009437"/>
    </source>
</evidence>
<keyword evidence="7" id="KW-1185">Reference proteome</keyword>
<evidence type="ECO:0000313" key="6">
    <source>
        <dbReference type="EMBL" id="TCN45089.1"/>
    </source>
</evidence>
<dbReference type="PANTHER" id="PTHR30537">
    <property type="entry name" value="HTH-TYPE TRANSCRIPTIONAL REGULATOR"/>
    <property type="match status" value="1"/>
</dbReference>
<dbReference type="EMBL" id="SLVX01000008">
    <property type="protein sequence ID" value="TCN45089.1"/>
    <property type="molecule type" value="Genomic_DNA"/>
</dbReference>
<dbReference type="PANTHER" id="PTHR30537:SF74">
    <property type="entry name" value="HTH-TYPE TRANSCRIPTIONAL REGULATOR TRPI"/>
    <property type="match status" value="1"/>
</dbReference>
<gene>
    <name evidence="6" type="ORF">EV665_108229</name>
</gene>
<evidence type="ECO:0000313" key="7">
    <source>
        <dbReference type="Proteomes" id="UP000295351"/>
    </source>
</evidence>
<sequence length="290" mass="32145">MNPELLYLTSLRAFVSVAKLGGVPLAANDLNVTPGAIRHHLRVLEKELGTQLVVRSRKEFSLTPSGAALFAKLSRSFEEIQSACRTAASESFEGELRVSCAPALAALRLMRILDRFAERFPLVTVRLFPIEQASEAMDVVISYGERPIHGSRYAILKNERYFAVCSPDLFYRNALRSEADLQNHVLLHSDNGEDWQRLISTSTVSQAVPRQHMYFPNAFLTLQGAREGCGLAVGSSILCADDLRRGSLIKVLDLEIPAPYPYFVIHPSETKRAVAEVFSAILIEQLENSG</sequence>
<reference evidence="6 7" key="1">
    <citation type="submission" date="2019-03" db="EMBL/GenBank/DDBJ databases">
        <title>Genomic Encyclopedia of Type Strains, Phase IV (KMG-IV): sequencing the most valuable type-strain genomes for metagenomic binning, comparative biology and taxonomic classification.</title>
        <authorList>
            <person name="Goeker M."/>
        </authorList>
    </citation>
    <scope>NUCLEOTIDE SEQUENCE [LARGE SCALE GENOMIC DNA]</scope>
    <source>
        <strain evidence="6 7">DSM 18401</strain>
    </source>
</reference>
<comment type="similarity">
    <text evidence="1">Belongs to the LysR transcriptional regulatory family.</text>
</comment>
<dbReference type="Pfam" id="PF00126">
    <property type="entry name" value="HTH_1"/>
    <property type="match status" value="1"/>
</dbReference>
<evidence type="ECO:0000256" key="4">
    <source>
        <dbReference type="ARBA" id="ARBA00023163"/>
    </source>
</evidence>
<dbReference type="Pfam" id="PF03466">
    <property type="entry name" value="LysR_substrate"/>
    <property type="match status" value="1"/>
</dbReference>
<accession>A0A4R2D1B7</accession>
<dbReference type="InterPro" id="IPR036388">
    <property type="entry name" value="WH-like_DNA-bd_sf"/>
</dbReference>
<dbReference type="InterPro" id="IPR005119">
    <property type="entry name" value="LysR_subst-bd"/>
</dbReference>
<dbReference type="InterPro" id="IPR036390">
    <property type="entry name" value="WH_DNA-bd_sf"/>
</dbReference>
<proteinExistence type="inferred from homology"/>
<keyword evidence="4" id="KW-0804">Transcription</keyword>
<name>A0A4R2D1B7_SHIGR</name>
<dbReference type="PROSITE" id="PS50931">
    <property type="entry name" value="HTH_LYSR"/>
    <property type="match status" value="1"/>
</dbReference>
<protein>
    <submittedName>
        <fullName evidence="6">LysR family glycine cleavage system transcriptional activator</fullName>
    </submittedName>
</protein>
<evidence type="ECO:0000259" key="5">
    <source>
        <dbReference type="PROSITE" id="PS50931"/>
    </source>
</evidence>
<feature type="domain" description="HTH lysR-type" evidence="5">
    <location>
        <begin position="6"/>
        <end position="63"/>
    </location>
</feature>
<dbReference type="GO" id="GO:0003700">
    <property type="term" value="F:DNA-binding transcription factor activity"/>
    <property type="evidence" value="ECO:0007669"/>
    <property type="project" value="InterPro"/>
</dbReference>
<dbReference type="Gene3D" id="3.40.190.10">
    <property type="entry name" value="Periplasmic binding protein-like II"/>
    <property type="match status" value="2"/>
</dbReference>
<evidence type="ECO:0000256" key="2">
    <source>
        <dbReference type="ARBA" id="ARBA00023015"/>
    </source>
</evidence>
<dbReference type="RefSeq" id="WP_064333384.1">
    <property type="nucleotide sequence ID" value="NZ_BAABEI010000003.1"/>
</dbReference>
<dbReference type="SUPFAM" id="SSF46785">
    <property type="entry name" value="Winged helix' DNA-binding domain"/>
    <property type="match status" value="1"/>
</dbReference>
<dbReference type="SUPFAM" id="SSF53850">
    <property type="entry name" value="Periplasmic binding protein-like II"/>
    <property type="match status" value="1"/>
</dbReference>
<keyword evidence="3" id="KW-0238">DNA-binding</keyword>
<dbReference type="Gene3D" id="1.10.10.10">
    <property type="entry name" value="Winged helix-like DNA-binding domain superfamily/Winged helix DNA-binding domain"/>
    <property type="match status" value="1"/>
</dbReference>
<evidence type="ECO:0000256" key="3">
    <source>
        <dbReference type="ARBA" id="ARBA00023125"/>
    </source>
</evidence>
<dbReference type="GO" id="GO:0006351">
    <property type="term" value="P:DNA-templated transcription"/>
    <property type="evidence" value="ECO:0007669"/>
    <property type="project" value="TreeGrafter"/>
</dbReference>
<comment type="caution">
    <text evidence="6">The sequence shown here is derived from an EMBL/GenBank/DDBJ whole genome shotgun (WGS) entry which is preliminary data.</text>
</comment>
<dbReference type="InterPro" id="IPR058163">
    <property type="entry name" value="LysR-type_TF_proteobact-type"/>
</dbReference>
<dbReference type="AlphaFoldDB" id="A0A4R2D1B7"/>